<gene>
    <name evidence="2" type="ORF">HDF22_005796</name>
</gene>
<dbReference type="EMBL" id="JACHCA010000028">
    <property type="protein sequence ID" value="MBB6131645.1"/>
    <property type="molecule type" value="Genomic_DNA"/>
</dbReference>
<accession>A0A841JTP7</accession>
<organism evidence="2 3">
    <name type="scientific">Mucilaginibacter lappiensis</name>
    <dbReference type="NCBI Taxonomy" id="354630"/>
    <lineage>
        <taxon>Bacteria</taxon>
        <taxon>Pseudomonadati</taxon>
        <taxon>Bacteroidota</taxon>
        <taxon>Sphingobacteriia</taxon>
        <taxon>Sphingobacteriales</taxon>
        <taxon>Sphingobacteriaceae</taxon>
        <taxon>Mucilaginibacter</taxon>
    </lineage>
</organism>
<reference evidence="2 3" key="1">
    <citation type="submission" date="2020-08" db="EMBL/GenBank/DDBJ databases">
        <title>Genomic Encyclopedia of Type Strains, Phase IV (KMG-V): Genome sequencing to study the core and pangenomes of soil and plant-associated prokaryotes.</title>
        <authorList>
            <person name="Whitman W."/>
        </authorList>
    </citation>
    <scope>NUCLEOTIDE SEQUENCE [LARGE SCALE GENOMIC DNA]</scope>
    <source>
        <strain evidence="2 3">MP601</strain>
    </source>
</reference>
<evidence type="ECO:0000313" key="2">
    <source>
        <dbReference type="EMBL" id="MBB6131645.1"/>
    </source>
</evidence>
<dbReference type="RefSeq" id="WP_183590080.1">
    <property type="nucleotide sequence ID" value="NZ_JACHCA010000028.1"/>
</dbReference>
<name>A0A841JTP7_9SPHI</name>
<evidence type="ECO:0000313" key="3">
    <source>
        <dbReference type="Proteomes" id="UP000548326"/>
    </source>
</evidence>
<sequence>MSEDKKLIKPQYVVPNLEVLLIELEQGIAVGSASANVTPTDASNNVQDSWGADTDDNRTINW</sequence>
<dbReference type="Proteomes" id="UP000548326">
    <property type="component" value="Unassembled WGS sequence"/>
</dbReference>
<dbReference type="AlphaFoldDB" id="A0A841JTP7"/>
<comment type="caution">
    <text evidence="2">The sequence shown here is derived from an EMBL/GenBank/DDBJ whole genome shotgun (WGS) entry which is preliminary data.</text>
</comment>
<feature type="compositionally biased region" description="Polar residues" evidence="1">
    <location>
        <begin position="35"/>
        <end position="48"/>
    </location>
</feature>
<proteinExistence type="predicted"/>
<protein>
    <submittedName>
        <fullName evidence="2">Uncharacterized protein</fullName>
    </submittedName>
</protein>
<feature type="region of interest" description="Disordered" evidence="1">
    <location>
        <begin position="35"/>
        <end position="62"/>
    </location>
</feature>
<evidence type="ECO:0000256" key="1">
    <source>
        <dbReference type="SAM" id="MobiDB-lite"/>
    </source>
</evidence>